<organism evidence="3 4">
    <name type="scientific">Lupinus albus</name>
    <name type="common">White lupine</name>
    <name type="synonym">Lupinus termis</name>
    <dbReference type="NCBI Taxonomy" id="3870"/>
    <lineage>
        <taxon>Eukaryota</taxon>
        <taxon>Viridiplantae</taxon>
        <taxon>Streptophyta</taxon>
        <taxon>Embryophyta</taxon>
        <taxon>Tracheophyta</taxon>
        <taxon>Spermatophyta</taxon>
        <taxon>Magnoliopsida</taxon>
        <taxon>eudicotyledons</taxon>
        <taxon>Gunneridae</taxon>
        <taxon>Pentapetalae</taxon>
        <taxon>rosids</taxon>
        <taxon>fabids</taxon>
        <taxon>Fabales</taxon>
        <taxon>Fabaceae</taxon>
        <taxon>Papilionoideae</taxon>
        <taxon>50 kb inversion clade</taxon>
        <taxon>genistoids sensu lato</taxon>
        <taxon>core genistoids</taxon>
        <taxon>Genisteae</taxon>
        <taxon>Lupinus</taxon>
    </lineage>
</organism>
<name>A0A6A4R7F3_LUPAL</name>
<dbReference type="Proteomes" id="UP000447434">
    <property type="component" value="Chromosome 1"/>
</dbReference>
<evidence type="ECO:0000313" key="4">
    <source>
        <dbReference type="Proteomes" id="UP000447434"/>
    </source>
</evidence>
<feature type="region of interest" description="Disordered" evidence="1">
    <location>
        <begin position="77"/>
        <end position="100"/>
    </location>
</feature>
<accession>A0A6A4R7F3</accession>
<evidence type="ECO:0000313" key="3">
    <source>
        <dbReference type="EMBL" id="KAE9621910.1"/>
    </source>
</evidence>
<evidence type="ECO:0000256" key="2">
    <source>
        <dbReference type="SAM" id="SignalP"/>
    </source>
</evidence>
<evidence type="ECO:0000256" key="1">
    <source>
        <dbReference type="SAM" id="MobiDB-lite"/>
    </source>
</evidence>
<dbReference type="EMBL" id="WOCE01000001">
    <property type="protein sequence ID" value="KAE9621910.1"/>
    <property type="molecule type" value="Genomic_DNA"/>
</dbReference>
<reference evidence="4" key="1">
    <citation type="journal article" date="2020" name="Nat. Commun.">
        <title>Genome sequence of the cluster root forming white lupin.</title>
        <authorList>
            <person name="Hufnagel B."/>
            <person name="Marques A."/>
            <person name="Soriano A."/>
            <person name="Marques L."/>
            <person name="Divol F."/>
            <person name="Doumas P."/>
            <person name="Sallet E."/>
            <person name="Mancinotti D."/>
            <person name="Carrere S."/>
            <person name="Marande W."/>
            <person name="Arribat S."/>
            <person name="Keller J."/>
            <person name="Huneau C."/>
            <person name="Blein T."/>
            <person name="Aime D."/>
            <person name="Laguerre M."/>
            <person name="Taylor J."/>
            <person name="Schubert V."/>
            <person name="Nelson M."/>
            <person name="Geu-Flores F."/>
            <person name="Crespi M."/>
            <person name="Gallardo-Guerrero K."/>
            <person name="Delaux P.-M."/>
            <person name="Salse J."/>
            <person name="Berges H."/>
            <person name="Guyot R."/>
            <person name="Gouzy J."/>
            <person name="Peret B."/>
        </authorList>
    </citation>
    <scope>NUCLEOTIDE SEQUENCE [LARGE SCALE GENOMIC DNA]</scope>
    <source>
        <strain evidence="4">cv. Amiga</strain>
    </source>
</reference>
<feature type="signal peptide" evidence="2">
    <location>
        <begin position="1"/>
        <end position="29"/>
    </location>
</feature>
<sequence>MAFSLKKIFFTLVHLMVIMVTNFVAPTQSRLTIPFLVNNHPFKELINALAPSSGGSVDHPCLNWKVNNHAFKELANAPAPSSGGSVDHPCLNSKEDVRLT</sequence>
<feature type="chain" id="PRO_5025408593" evidence="2">
    <location>
        <begin position="30"/>
        <end position="100"/>
    </location>
</feature>
<proteinExistence type="predicted"/>
<keyword evidence="2" id="KW-0732">Signal</keyword>
<gene>
    <name evidence="3" type="ORF">Lalb_Chr01g0019761</name>
</gene>
<protein>
    <submittedName>
        <fullName evidence="3">Uncharacterized protein</fullName>
    </submittedName>
</protein>
<comment type="caution">
    <text evidence="3">The sequence shown here is derived from an EMBL/GenBank/DDBJ whole genome shotgun (WGS) entry which is preliminary data.</text>
</comment>
<dbReference type="AlphaFoldDB" id="A0A6A4R7F3"/>
<keyword evidence="4" id="KW-1185">Reference proteome</keyword>